<proteinExistence type="predicted"/>
<protein>
    <submittedName>
        <fullName evidence="2">Uncharacterized protein</fullName>
    </submittedName>
</protein>
<evidence type="ECO:0000256" key="1">
    <source>
        <dbReference type="SAM" id="Phobius"/>
    </source>
</evidence>
<dbReference type="AlphaFoldDB" id="A0A8T0WBN6"/>
<evidence type="ECO:0000313" key="3">
    <source>
        <dbReference type="Proteomes" id="UP000823388"/>
    </source>
</evidence>
<gene>
    <name evidence="2" type="ORF">PVAP13_2KG543300</name>
</gene>
<name>A0A8T0WBN6_PANVG</name>
<reference evidence="2" key="1">
    <citation type="submission" date="2020-05" db="EMBL/GenBank/DDBJ databases">
        <title>WGS assembly of Panicum virgatum.</title>
        <authorList>
            <person name="Lovell J.T."/>
            <person name="Jenkins J."/>
            <person name="Shu S."/>
            <person name="Juenger T.E."/>
            <person name="Schmutz J."/>
        </authorList>
    </citation>
    <scope>NUCLEOTIDE SEQUENCE</scope>
    <source>
        <strain evidence="2">AP13</strain>
    </source>
</reference>
<sequence>MAAAAAAAAMAAGRYVLAQFVDVAARAKKSALRPTFLVMLVLYPVVIFFTLGVRISHLEAVSLVPSGSGGLTFDGVVFFRTCISFILYSLIHACLLAYMMVPQSAPGAPRMARAFSWFAPLTFWLCSFLYFYTYADMTRYGTHVSD</sequence>
<comment type="caution">
    <text evidence="2">The sequence shown here is derived from an EMBL/GenBank/DDBJ whole genome shotgun (WGS) entry which is preliminary data.</text>
</comment>
<organism evidence="2 3">
    <name type="scientific">Panicum virgatum</name>
    <name type="common">Blackwell switchgrass</name>
    <dbReference type="NCBI Taxonomy" id="38727"/>
    <lineage>
        <taxon>Eukaryota</taxon>
        <taxon>Viridiplantae</taxon>
        <taxon>Streptophyta</taxon>
        <taxon>Embryophyta</taxon>
        <taxon>Tracheophyta</taxon>
        <taxon>Spermatophyta</taxon>
        <taxon>Magnoliopsida</taxon>
        <taxon>Liliopsida</taxon>
        <taxon>Poales</taxon>
        <taxon>Poaceae</taxon>
        <taxon>PACMAD clade</taxon>
        <taxon>Panicoideae</taxon>
        <taxon>Panicodae</taxon>
        <taxon>Paniceae</taxon>
        <taxon>Panicinae</taxon>
        <taxon>Panicum</taxon>
        <taxon>Panicum sect. Hiantes</taxon>
    </lineage>
</organism>
<dbReference type="OrthoDB" id="10578229at2759"/>
<dbReference type="EMBL" id="CM029039">
    <property type="protein sequence ID" value="KAG2646941.1"/>
    <property type="molecule type" value="Genomic_DNA"/>
</dbReference>
<dbReference type="Proteomes" id="UP000823388">
    <property type="component" value="Chromosome 2K"/>
</dbReference>
<keyword evidence="1" id="KW-1133">Transmembrane helix</keyword>
<keyword evidence="1" id="KW-0472">Membrane</keyword>
<feature type="transmembrane region" description="Helical" evidence="1">
    <location>
        <begin position="34"/>
        <end position="56"/>
    </location>
</feature>
<keyword evidence="3" id="KW-1185">Reference proteome</keyword>
<accession>A0A8T0WBN6</accession>
<keyword evidence="1" id="KW-0812">Transmembrane</keyword>
<feature type="transmembrane region" description="Helical" evidence="1">
    <location>
        <begin position="77"/>
        <end position="99"/>
    </location>
</feature>
<feature type="transmembrane region" description="Helical" evidence="1">
    <location>
        <begin position="111"/>
        <end position="132"/>
    </location>
</feature>
<evidence type="ECO:0000313" key="2">
    <source>
        <dbReference type="EMBL" id="KAG2646941.1"/>
    </source>
</evidence>